<evidence type="ECO:0000256" key="1">
    <source>
        <dbReference type="ARBA" id="ARBA00005854"/>
    </source>
</evidence>
<feature type="domain" description="D-isomer specific 2-hydroxyacid dehydrogenase NAD-binding" evidence="7">
    <location>
        <begin position="113"/>
        <end position="285"/>
    </location>
</feature>
<comment type="caution">
    <text evidence="8">The sequence shown here is derived from an EMBL/GenBank/DDBJ whole genome shotgun (WGS) entry which is preliminary data.</text>
</comment>
<keyword evidence="4" id="KW-0520">NAD</keyword>
<dbReference type="PANTHER" id="PTHR42789:SF1">
    <property type="entry name" value="D-ISOMER SPECIFIC 2-HYDROXYACID DEHYDROGENASE FAMILY PROTEIN (AFU_ORTHOLOGUE AFUA_6G10090)"/>
    <property type="match status" value="1"/>
</dbReference>
<keyword evidence="3 5" id="KW-0560">Oxidoreductase</keyword>
<evidence type="ECO:0000256" key="3">
    <source>
        <dbReference type="ARBA" id="ARBA00023002"/>
    </source>
</evidence>
<dbReference type="SUPFAM" id="SSF52283">
    <property type="entry name" value="Formate/glycerate dehydrogenase catalytic domain-like"/>
    <property type="match status" value="1"/>
</dbReference>
<dbReference type="FunFam" id="3.40.50.720:FF:000203">
    <property type="entry name" value="D-3-phosphoglycerate dehydrogenase (SerA)"/>
    <property type="match status" value="1"/>
</dbReference>
<evidence type="ECO:0000259" key="7">
    <source>
        <dbReference type="Pfam" id="PF02826"/>
    </source>
</evidence>
<dbReference type="EMBL" id="JACBZT010000001">
    <property type="protein sequence ID" value="NYJ03878.1"/>
    <property type="molecule type" value="Genomic_DNA"/>
</dbReference>
<dbReference type="GO" id="GO:0008652">
    <property type="term" value="P:amino acid biosynthetic process"/>
    <property type="evidence" value="ECO:0007669"/>
    <property type="project" value="UniProtKB-KW"/>
</dbReference>
<protein>
    <submittedName>
        <fullName evidence="8">Phosphoglycerate dehydrogenase-like enzyme</fullName>
    </submittedName>
</protein>
<proteinExistence type="inferred from homology"/>
<dbReference type="InterPro" id="IPR006139">
    <property type="entry name" value="D-isomer_2_OHA_DH_cat_dom"/>
</dbReference>
<dbReference type="GO" id="GO:0051287">
    <property type="term" value="F:NAD binding"/>
    <property type="evidence" value="ECO:0007669"/>
    <property type="project" value="InterPro"/>
</dbReference>
<dbReference type="Pfam" id="PF00389">
    <property type="entry name" value="2-Hacid_dh"/>
    <property type="match status" value="1"/>
</dbReference>
<dbReference type="AlphaFoldDB" id="A0A853CBW9"/>
<keyword evidence="2" id="KW-0028">Amino-acid biosynthesis</keyword>
<dbReference type="InterPro" id="IPR006140">
    <property type="entry name" value="D-isomer_DH_NAD-bd"/>
</dbReference>
<gene>
    <name evidence="8" type="ORF">GGQ55_000156</name>
</gene>
<dbReference type="InterPro" id="IPR029753">
    <property type="entry name" value="D-isomer_DH_CS"/>
</dbReference>
<organism evidence="8 9">
    <name type="scientific">Petropleomorpha daqingensis</name>
    <dbReference type="NCBI Taxonomy" id="2026353"/>
    <lineage>
        <taxon>Bacteria</taxon>
        <taxon>Bacillati</taxon>
        <taxon>Actinomycetota</taxon>
        <taxon>Actinomycetes</taxon>
        <taxon>Geodermatophilales</taxon>
        <taxon>Geodermatophilaceae</taxon>
        <taxon>Petropleomorpha</taxon>
    </lineage>
</organism>
<dbReference type="Pfam" id="PF02826">
    <property type="entry name" value="2-Hacid_dh_C"/>
    <property type="match status" value="1"/>
</dbReference>
<dbReference type="RefSeq" id="WP_179714665.1">
    <property type="nucleotide sequence ID" value="NZ_JACBZT010000001.1"/>
</dbReference>
<accession>A0A853CBW9</accession>
<evidence type="ECO:0000256" key="2">
    <source>
        <dbReference type="ARBA" id="ARBA00022605"/>
    </source>
</evidence>
<feature type="domain" description="D-isomer specific 2-hydroxyacid dehydrogenase catalytic" evidence="6">
    <location>
        <begin position="26"/>
        <end position="313"/>
    </location>
</feature>
<dbReference type="PANTHER" id="PTHR42789">
    <property type="entry name" value="D-ISOMER SPECIFIC 2-HYDROXYACID DEHYDROGENASE FAMILY PROTEIN (AFU_ORTHOLOGUE AFUA_6G10090)"/>
    <property type="match status" value="1"/>
</dbReference>
<dbReference type="PROSITE" id="PS00671">
    <property type="entry name" value="D_2_HYDROXYACID_DH_3"/>
    <property type="match status" value="1"/>
</dbReference>
<evidence type="ECO:0000313" key="9">
    <source>
        <dbReference type="Proteomes" id="UP000541969"/>
    </source>
</evidence>
<reference evidence="8 9" key="1">
    <citation type="submission" date="2020-07" db="EMBL/GenBank/DDBJ databases">
        <title>Sequencing the genomes of 1000 actinobacteria strains.</title>
        <authorList>
            <person name="Klenk H.-P."/>
        </authorList>
    </citation>
    <scope>NUCLEOTIDE SEQUENCE [LARGE SCALE GENOMIC DNA]</scope>
    <source>
        <strain evidence="8 9">DSM 104001</strain>
    </source>
</reference>
<dbReference type="Proteomes" id="UP000541969">
    <property type="component" value="Unassembled WGS sequence"/>
</dbReference>
<dbReference type="CDD" id="cd12169">
    <property type="entry name" value="PGDH_like_1"/>
    <property type="match status" value="1"/>
</dbReference>
<evidence type="ECO:0000256" key="4">
    <source>
        <dbReference type="ARBA" id="ARBA00023027"/>
    </source>
</evidence>
<dbReference type="InterPro" id="IPR036291">
    <property type="entry name" value="NAD(P)-bd_dom_sf"/>
</dbReference>
<evidence type="ECO:0000259" key="6">
    <source>
        <dbReference type="Pfam" id="PF00389"/>
    </source>
</evidence>
<sequence length="317" mass="34487">MHRIAVLDDYQYVAATYADWSLLPEAVEVVEFADHVDDRETLVRRLQPFDVVVAMRERTPFPRGLLERLPNLKLLITTGAANKSIDVAAANEHGVTVCGTGAHPPGAAELTWALILAVARHIPQEDASVRAGGWQQTVGLDLAGSTLGVIGLGRLGSRVARIGQAFEMDVVAWSENLTDERASEIGVRRASKEELVSTSDVVTIHLQLSDRTTGLIGREELSLMKPTAILVNTSRGPIVDEHALVEALRGGAIHGAGLDVFDQEPLPKHHPLREMRRAVLTPHLGYVTEKTYEVFYRDAVDDVAAWLAGEPIRVVAG</sequence>
<keyword evidence="9" id="KW-1185">Reference proteome</keyword>
<dbReference type="InterPro" id="IPR029752">
    <property type="entry name" value="D-isomer_DH_CS1"/>
</dbReference>
<dbReference type="Gene3D" id="3.40.50.720">
    <property type="entry name" value="NAD(P)-binding Rossmann-like Domain"/>
    <property type="match status" value="2"/>
</dbReference>
<name>A0A853CBW9_9ACTN</name>
<dbReference type="SUPFAM" id="SSF51735">
    <property type="entry name" value="NAD(P)-binding Rossmann-fold domains"/>
    <property type="match status" value="1"/>
</dbReference>
<comment type="similarity">
    <text evidence="1 5">Belongs to the D-isomer specific 2-hydroxyacid dehydrogenase family.</text>
</comment>
<dbReference type="InterPro" id="IPR050857">
    <property type="entry name" value="D-2-hydroxyacid_DH"/>
</dbReference>
<evidence type="ECO:0000256" key="5">
    <source>
        <dbReference type="RuleBase" id="RU003719"/>
    </source>
</evidence>
<dbReference type="GO" id="GO:0016616">
    <property type="term" value="F:oxidoreductase activity, acting on the CH-OH group of donors, NAD or NADP as acceptor"/>
    <property type="evidence" value="ECO:0007669"/>
    <property type="project" value="InterPro"/>
</dbReference>
<dbReference type="PROSITE" id="PS00065">
    <property type="entry name" value="D_2_HYDROXYACID_DH_1"/>
    <property type="match status" value="1"/>
</dbReference>
<evidence type="ECO:0000313" key="8">
    <source>
        <dbReference type="EMBL" id="NYJ03878.1"/>
    </source>
</evidence>